<dbReference type="Proteomes" id="UP001445335">
    <property type="component" value="Unassembled WGS sequence"/>
</dbReference>
<dbReference type="InterPro" id="IPR038514">
    <property type="entry name" value="AAR2_C_sf"/>
</dbReference>
<dbReference type="AlphaFoldDB" id="A0AAW1QY23"/>
<dbReference type="FunFam" id="2.60.34.20:FF:000001">
    <property type="entry name" value="protein AAR2 homolog"/>
    <property type="match status" value="1"/>
</dbReference>
<proteinExistence type="inferred from homology"/>
<evidence type="ECO:0000313" key="4">
    <source>
        <dbReference type="EMBL" id="KAK9826103.1"/>
    </source>
</evidence>
<evidence type="ECO:0000313" key="5">
    <source>
        <dbReference type="Proteomes" id="UP001445335"/>
    </source>
</evidence>
<dbReference type="CDD" id="cd13778">
    <property type="entry name" value="Aar2_C"/>
    <property type="match status" value="1"/>
</dbReference>
<dbReference type="PANTHER" id="PTHR12689:SF4">
    <property type="entry name" value="PROTEIN AAR2 HOMOLOG"/>
    <property type="match status" value="1"/>
</dbReference>
<dbReference type="InterPro" id="IPR033647">
    <property type="entry name" value="Aar2_N"/>
</dbReference>
<dbReference type="InterPro" id="IPR007946">
    <property type="entry name" value="AAR2"/>
</dbReference>
<comment type="caution">
    <text evidence="4">The sequence shown here is derived from an EMBL/GenBank/DDBJ whole genome shotgun (WGS) entry which is preliminary data.</text>
</comment>
<dbReference type="EMBL" id="JALJOU010000068">
    <property type="protein sequence ID" value="KAK9826103.1"/>
    <property type="molecule type" value="Genomic_DNA"/>
</dbReference>
<evidence type="ECO:0000259" key="3">
    <source>
        <dbReference type="Pfam" id="PF20981"/>
    </source>
</evidence>
<dbReference type="InterPro" id="IPR033648">
    <property type="entry name" value="AAR2_C"/>
</dbReference>
<protein>
    <submittedName>
        <fullName evidence="4">Uncharacterized protein</fullName>
    </submittedName>
</protein>
<evidence type="ECO:0000256" key="1">
    <source>
        <dbReference type="ARBA" id="ARBA00006281"/>
    </source>
</evidence>
<dbReference type="GO" id="GO:0000244">
    <property type="term" value="P:spliceosomal tri-snRNP complex assembly"/>
    <property type="evidence" value="ECO:0007669"/>
    <property type="project" value="TreeGrafter"/>
</dbReference>
<organism evidence="4 5">
    <name type="scientific">Elliptochloris bilobata</name>
    <dbReference type="NCBI Taxonomy" id="381761"/>
    <lineage>
        <taxon>Eukaryota</taxon>
        <taxon>Viridiplantae</taxon>
        <taxon>Chlorophyta</taxon>
        <taxon>core chlorophytes</taxon>
        <taxon>Trebouxiophyceae</taxon>
        <taxon>Trebouxiophyceae incertae sedis</taxon>
        <taxon>Elliptochloris clade</taxon>
        <taxon>Elliptochloris</taxon>
    </lineage>
</organism>
<dbReference type="InterPro" id="IPR038516">
    <property type="entry name" value="AAR2_N_sf"/>
</dbReference>
<name>A0AAW1QY23_9CHLO</name>
<dbReference type="CDD" id="cd13777">
    <property type="entry name" value="Aar2_N"/>
    <property type="match status" value="1"/>
</dbReference>
<evidence type="ECO:0000259" key="2">
    <source>
        <dbReference type="Pfam" id="PF05282"/>
    </source>
</evidence>
<reference evidence="4 5" key="1">
    <citation type="journal article" date="2024" name="Nat. Commun.">
        <title>Phylogenomics reveals the evolutionary origins of lichenization in chlorophyte algae.</title>
        <authorList>
            <person name="Puginier C."/>
            <person name="Libourel C."/>
            <person name="Otte J."/>
            <person name="Skaloud P."/>
            <person name="Haon M."/>
            <person name="Grisel S."/>
            <person name="Petersen M."/>
            <person name="Berrin J.G."/>
            <person name="Delaux P.M."/>
            <person name="Dal Grande F."/>
            <person name="Keller J."/>
        </authorList>
    </citation>
    <scope>NUCLEOTIDE SEQUENCE [LARGE SCALE GENOMIC DNA]</scope>
    <source>
        <strain evidence="4 5">SAG 245.80</strain>
    </source>
</reference>
<gene>
    <name evidence="4" type="ORF">WJX81_003949</name>
</gene>
<comment type="similarity">
    <text evidence="1">Belongs to the AAR2 family.</text>
</comment>
<dbReference type="PANTHER" id="PTHR12689">
    <property type="entry name" value="A1 CISTRON SPLICING FACTOR AAR2-RELATED"/>
    <property type="match status" value="1"/>
</dbReference>
<keyword evidence="5" id="KW-1185">Reference proteome</keyword>
<dbReference type="Pfam" id="PF20981">
    <property type="entry name" value="AAR2_1st"/>
    <property type="match status" value="1"/>
</dbReference>
<feature type="domain" description="AAR2 N-terminal" evidence="3">
    <location>
        <begin position="22"/>
        <end position="153"/>
    </location>
</feature>
<dbReference type="Gene3D" id="1.25.40.550">
    <property type="entry name" value="Aar2, C-terminal domain-like"/>
    <property type="match status" value="1"/>
</dbReference>
<sequence>MSPTPYSVQLDADTARRYVETGATMLLLDVPEHTVVGIDQQSFVVGPKFCGVKMLPPGPHMISYNAASSGGAELAPTTSFFVHAPARSVLVRRWDARAELLAELEKEEAERYTAGVRRFDFDFGLAPYNLASYAQWRALSEYLTPAVLERLSPVQGAHFSITAEADPTLTAPRSAAEARLAAQLAGGAPPGAASGGECVAGNELGVGRCRHTRLPRLVKAPGMTAAELTAANLDRSAALEEVLAQAYGGDEAGLLGELQFAFLAFLMGHSLEGYAQWKALLALALSCEAAPLGSRSQLYRRLLSALACQLALCLGLQSGSGLGSSGAGPLGLPIAEELLADSFLRRLFARFFEAVREGGPRGAPVQAEVDALRRLLAERLGWDFDASELGDEDNEDAPVVVEL</sequence>
<dbReference type="Pfam" id="PF05282">
    <property type="entry name" value="AAR2"/>
    <property type="match status" value="1"/>
</dbReference>
<feature type="domain" description="AAR2 C-terminal" evidence="2">
    <location>
        <begin position="214"/>
        <end position="385"/>
    </location>
</feature>
<accession>A0AAW1QY23</accession>
<dbReference type="Gene3D" id="2.60.34.20">
    <property type="match status" value="1"/>
</dbReference>